<accession>A0AAV2AY93</accession>
<dbReference type="AlphaFoldDB" id="A0AAV2AY93"/>
<name>A0AAV2AY93_9ARAC</name>
<evidence type="ECO:0000313" key="2">
    <source>
        <dbReference type="Proteomes" id="UP001497382"/>
    </source>
</evidence>
<dbReference type="EMBL" id="CAXIEN010000225">
    <property type="protein sequence ID" value="CAL1288079.1"/>
    <property type="molecule type" value="Genomic_DNA"/>
</dbReference>
<keyword evidence="2" id="KW-1185">Reference proteome</keyword>
<organism evidence="1 2">
    <name type="scientific">Larinioides sclopetarius</name>
    <dbReference type="NCBI Taxonomy" id="280406"/>
    <lineage>
        <taxon>Eukaryota</taxon>
        <taxon>Metazoa</taxon>
        <taxon>Ecdysozoa</taxon>
        <taxon>Arthropoda</taxon>
        <taxon>Chelicerata</taxon>
        <taxon>Arachnida</taxon>
        <taxon>Araneae</taxon>
        <taxon>Araneomorphae</taxon>
        <taxon>Entelegynae</taxon>
        <taxon>Araneoidea</taxon>
        <taxon>Araneidae</taxon>
        <taxon>Larinioides</taxon>
    </lineage>
</organism>
<evidence type="ECO:0000313" key="1">
    <source>
        <dbReference type="EMBL" id="CAL1288079.1"/>
    </source>
</evidence>
<dbReference type="Proteomes" id="UP001497382">
    <property type="component" value="Unassembled WGS sequence"/>
</dbReference>
<comment type="caution">
    <text evidence="1">The sequence shown here is derived from an EMBL/GenBank/DDBJ whole genome shotgun (WGS) entry which is preliminary data.</text>
</comment>
<proteinExistence type="predicted"/>
<reference evidence="1 2" key="1">
    <citation type="submission" date="2024-04" db="EMBL/GenBank/DDBJ databases">
        <authorList>
            <person name="Rising A."/>
            <person name="Reimegard J."/>
            <person name="Sonavane S."/>
            <person name="Akerstrom W."/>
            <person name="Nylinder S."/>
            <person name="Hedman E."/>
            <person name="Kallberg Y."/>
        </authorList>
    </citation>
    <scope>NUCLEOTIDE SEQUENCE [LARGE SCALE GENOMIC DNA]</scope>
</reference>
<sequence>MAKKKKQTKNAKKKINDLYIHISKEESKAHVFRSASRNCRMYLLKYGSYTMLTPTEHIVYKYFSAASWSKLF</sequence>
<protein>
    <submittedName>
        <fullName evidence="1">Uncharacterized protein</fullName>
    </submittedName>
</protein>
<gene>
    <name evidence="1" type="ORF">LARSCL_LOCUS15148</name>
</gene>